<gene>
    <name evidence="2" type="ORF">SAMN02910280_0130</name>
</gene>
<dbReference type="AlphaFoldDB" id="A0A1K1PSJ2"/>
<organism evidence="2 3">
    <name type="scientific">Ruminococcus flavefaciens</name>
    <dbReference type="NCBI Taxonomy" id="1265"/>
    <lineage>
        <taxon>Bacteria</taxon>
        <taxon>Bacillati</taxon>
        <taxon>Bacillota</taxon>
        <taxon>Clostridia</taxon>
        <taxon>Eubacteriales</taxon>
        <taxon>Oscillospiraceae</taxon>
        <taxon>Ruminococcus</taxon>
    </lineage>
</organism>
<feature type="domain" description="Immunity protein 43" evidence="1">
    <location>
        <begin position="53"/>
        <end position="190"/>
    </location>
</feature>
<name>A0A1K1PSJ2_RUMFL</name>
<dbReference type="Proteomes" id="UP000183461">
    <property type="component" value="Unassembled WGS sequence"/>
</dbReference>
<dbReference type="RefSeq" id="WP_072301192.1">
    <property type="nucleotide sequence ID" value="NZ_FPIP01000010.1"/>
</dbReference>
<proteinExistence type="predicted"/>
<evidence type="ECO:0000313" key="2">
    <source>
        <dbReference type="EMBL" id="SFW50698.1"/>
    </source>
</evidence>
<dbReference type="InterPro" id="IPR029079">
    <property type="entry name" value="Imm43"/>
</dbReference>
<dbReference type="EMBL" id="FPIP01000010">
    <property type="protein sequence ID" value="SFW50698.1"/>
    <property type="molecule type" value="Genomic_DNA"/>
</dbReference>
<sequence>MYYFIMNKYFGRKEIFFPPDVNKWKSDYCEHCGGNHLSSNEPVKFEIKGDPCDFYMYCGFLFVSQKFLDLLKEWNLTGYTVKKATVIGWDKAQTESDFKDFVYYELIITGRCGFMMDLQSNILPKCDFCGRNLPMEDTVIGLSFNNQKYDKSDIFAFDNLTNIPIVDENLKKKLSKAKLTNLSFIKLSEMDM</sequence>
<dbReference type="Pfam" id="PF15570">
    <property type="entry name" value="Imm43"/>
    <property type="match status" value="1"/>
</dbReference>
<protein>
    <recommendedName>
        <fullName evidence="1">Immunity protein 43 domain-containing protein</fullName>
    </recommendedName>
</protein>
<evidence type="ECO:0000313" key="3">
    <source>
        <dbReference type="Proteomes" id="UP000183461"/>
    </source>
</evidence>
<accession>A0A1K1PSJ2</accession>
<evidence type="ECO:0000259" key="1">
    <source>
        <dbReference type="Pfam" id="PF15570"/>
    </source>
</evidence>
<reference evidence="2 3" key="1">
    <citation type="submission" date="2016-11" db="EMBL/GenBank/DDBJ databases">
        <authorList>
            <person name="Jaros S."/>
            <person name="Januszkiewicz K."/>
            <person name="Wedrychowicz H."/>
        </authorList>
    </citation>
    <scope>NUCLEOTIDE SEQUENCE [LARGE SCALE GENOMIC DNA]</scope>
    <source>
        <strain evidence="2 3">YL228</strain>
    </source>
</reference>